<dbReference type="EMBL" id="JACOPF010000003">
    <property type="protein sequence ID" value="MBC5689926.1"/>
    <property type="molecule type" value="Genomic_DNA"/>
</dbReference>
<dbReference type="PANTHER" id="PTHR11614">
    <property type="entry name" value="PHOSPHOLIPASE-RELATED"/>
    <property type="match status" value="1"/>
</dbReference>
<evidence type="ECO:0000313" key="3">
    <source>
        <dbReference type="Proteomes" id="UP000652477"/>
    </source>
</evidence>
<evidence type="ECO:0000259" key="1">
    <source>
        <dbReference type="Pfam" id="PF12146"/>
    </source>
</evidence>
<dbReference type="InterPro" id="IPR022742">
    <property type="entry name" value="Hydrolase_4"/>
</dbReference>
<keyword evidence="3" id="KW-1185">Reference proteome</keyword>
<dbReference type="RefSeq" id="WP_186876588.1">
    <property type="nucleotide sequence ID" value="NZ_JACOPF010000003.1"/>
</dbReference>
<comment type="caution">
    <text evidence="2">The sequence shown here is derived from an EMBL/GenBank/DDBJ whole genome shotgun (WGS) entry which is preliminary data.</text>
</comment>
<dbReference type="InterPro" id="IPR029058">
    <property type="entry name" value="AB_hydrolase_fold"/>
</dbReference>
<organism evidence="2 3">
    <name type="scientific">Mediterraneibacter hominis</name>
    <dbReference type="NCBI Taxonomy" id="2763054"/>
    <lineage>
        <taxon>Bacteria</taxon>
        <taxon>Bacillati</taxon>
        <taxon>Bacillota</taxon>
        <taxon>Clostridia</taxon>
        <taxon>Lachnospirales</taxon>
        <taxon>Lachnospiraceae</taxon>
        <taxon>Mediterraneibacter</taxon>
    </lineage>
</organism>
<dbReference type="SUPFAM" id="SSF53474">
    <property type="entry name" value="alpha/beta-Hydrolases"/>
    <property type="match status" value="1"/>
</dbReference>
<name>A0A923RQV7_9FIRM</name>
<reference evidence="2" key="1">
    <citation type="submission" date="2020-08" db="EMBL/GenBank/DDBJ databases">
        <title>Genome public.</title>
        <authorList>
            <person name="Liu C."/>
            <person name="Sun Q."/>
        </authorList>
    </citation>
    <scope>NUCLEOTIDE SEQUENCE</scope>
    <source>
        <strain evidence="2">NSJ-55</strain>
    </source>
</reference>
<dbReference type="Gene3D" id="3.40.50.1820">
    <property type="entry name" value="alpha/beta hydrolase"/>
    <property type="match status" value="1"/>
</dbReference>
<keyword evidence="2" id="KW-0378">Hydrolase</keyword>
<dbReference type="AlphaFoldDB" id="A0A923RQV7"/>
<proteinExistence type="predicted"/>
<dbReference type="Proteomes" id="UP000652477">
    <property type="component" value="Unassembled WGS sequence"/>
</dbReference>
<feature type="domain" description="Serine aminopeptidase S33" evidence="1">
    <location>
        <begin position="26"/>
        <end position="292"/>
    </location>
</feature>
<gene>
    <name evidence="2" type="ORF">H8S37_13495</name>
</gene>
<dbReference type="Pfam" id="PF12146">
    <property type="entry name" value="Hydrolase_4"/>
    <property type="match status" value="1"/>
</dbReference>
<dbReference type="GO" id="GO:0016787">
    <property type="term" value="F:hydrolase activity"/>
    <property type="evidence" value="ECO:0007669"/>
    <property type="project" value="UniProtKB-KW"/>
</dbReference>
<sequence length="310" mass="35854">MKDEFYFPSKDGNTEIHTIEWKPEGRVKAVLQLSHGMVEYINRYDEFAQFLCEQGFYVVGNDHLGHGKSIQSKSEYGFFNEKYGNACVLGDMHTLRQRTSRKYPDVPYFMLGHSMGSSLLRQYIQMYGNGLSGAVLMGVVADKNRRLLKLGKRLCRVLAVCRGWHYRSCLINRMALGAYNKRFKPAKTRADWITSDEGKLEAYISDPLCSFVFTVNAYYHMFSGMLSMQKRESVFMIPKSLPIILLAGTEDPVGNYGKGVRKIYEKYKAAGIQDITLRLYAGDRHELLNETDRRQVYEDIWKWLEKECMD</sequence>
<dbReference type="InterPro" id="IPR051044">
    <property type="entry name" value="MAG_DAG_Lipase"/>
</dbReference>
<protein>
    <submittedName>
        <fullName evidence="2">Alpha/beta hydrolase</fullName>
    </submittedName>
</protein>
<evidence type="ECO:0000313" key="2">
    <source>
        <dbReference type="EMBL" id="MBC5689926.1"/>
    </source>
</evidence>
<accession>A0A923RQV7</accession>